<organism>
    <name type="scientific">Culex quinquefasciatus</name>
    <name type="common">Southern house mosquito</name>
    <name type="synonym">Culex pungens</name>
    <dbReference type="NCBI Taxonomy" id="7176"/>
    <lineage>
        <taxon>Eukaryota</taxon>
        <taxon>Metazoa</taxon>
        <taxon>Ecdysozoa</taxon>
        <taxon>Arthropoda</taxon>
        <taxon>Hexapoda</taxon>
        <taxon>Insecta</taxon>
        <taxon>Pterygota</taxon>
        <taxon>Neoptera</taxon>
        <taxon>Endopterygota</taxon>
        <taxon>Diptera</taxon>
        <taxon>Nematocera</taxon>
        <taxon>Culicoidea</taxon>
        <taxon>Culicidae</taxon>
        <taxon>Culicinae</taxon>
        <taxon>Culicini</taxon>
        <taxon>Culex</taxon>
        <taxon>Culex</taxon>
    </lineage>
</organism>
<gene>
    <name evidence="2" type="primary">6033472</name>
    <name evidence="1" type="ORF">CpipJ_CPIJ002247</name>
</gene>
<protein>
    <submittedName>
        <fullName evidence="1 2">Elongation factor-1 alpha</fullName>
    </submittedName>
</protein>
<dbReference type="VEuPathDB" id="VectorBase:CPIJ002247"/>
<dbReference type="GO" id="GO:0003746">
    <property type="term" value="F:translation elongation factor activity"/>
    <property type="evidence" value="ECO:0007669"/>
    <property type="project" value="UniProtKB-KW"/>
</dbReference>
<dbReference type="EMBL" id="DS231842">
    <property type="protein sequence ID" value="EDS35248.1"/>
    <property type="molecule type" value="Genomic_DNA"/>
</dbReference>
<dbReference type="HOGENOM" id="CLU_2160837_0_0_1"/>
<dbReference type="STRING" id="7176.B0W5C8"/>
<evidence type="ECO:0000313" key="2">
    <source>
        <dbReference type="EnsemblMetazoa" id="CPIJ002247-PA"/>
    </source>
</evidence>
<reference evidence="2" key="2">
    <citation type="submission" date="2021-02" db="UniProtKB">
        <authorList>
            <consortium name="EnsemblMetazoa"/>
        </authorList>
    </citation>
    <scope>IDENTIFICATION</scope>
    <source>
        <strain evidence="2">JHB</strain>
    </source>
</reference>
<dbReference type="Proteomes" id="UP000002320">
    <property type="component" value="Unassembled WGS sequence"/>
</dbReference>
<keyword evidence="1" id="KW-0251">Elongation factor</keyword>
<accession>B0W5C8</accession>
<evidence type="ECO:0000313" key="3">
    <source>
        <dbReference type="Proteomes" id="UP000002320"/>
    </source>
</evidence>
<name>B0W5C8_CULQU</name>
<dbReference type="EnsemblMetazoa" id="CPIJ002247-RA">
    <property type="protein sequence ID" value="CPIJ002247-PA"/>
    <property type="gene ID" value="CPIJ002247"/>
</dbReference>
<keyword evidence="1" id="KW-0648">Protein biosynthesis</keyword>
<proteinExistence type="predicted"/>
<keyword evidence="3" id="KW-1185">Reference proteome</keyword>
<dbReference type="AlphaFoldDB" id="B0W5C8"/>
<dbReference type="InParanoid" id="B0W5C8"/>
<reference evidence="1" key="1">
    <citation type="submission" date="2007-03" db="EMBL/GenBank/DDBJ databases">
        <title>Annotation of Culex pipiens quinquefasciatus.</title>
        <authorList>
            <consortium name="The Broad Institute Genome Sequencing Platform"/>
            <person name="Atkinson P.W."/>
            <person name="Hemingway J."/>
            <person name="Christensen B.M."/>
            <person name="Higgs S."/>
            <person name="Kodira C."/>
            <person name="Hannick L."/>
            <person name="Megy K."/>
            <person name="O'Leary S."/>
            <person name="Pearson M."/>
            <person name="Haas B.J."/>
            <person name="Mauceli E."/>
            <person name="Wortman J.R."/>
            <person name="Lee N.H."/>
            <person name="Guigo R."/>
            <person name="Stanke M."/>
            <person name="Alvarado L."/>
            <person name="Amedeo P."/>
            <person name="Antoine C.H."/>
            <person name="Arensburger P."/>
            <person name="Bidwell S.L."/>
            <person name="Crawford M."/>
            <person name="Camaro F."/>
            <person name="Devon K."/>
            <person name="Engels R."/>
            <person name="Hammond M."/>
            <person name="Howarth C."/>
            <person name="Koehrsen M."/>
            <person name="Lawson D."/>
            <person name="Montgomery P."/>
            <person name="Nene V."/>
            <person name="Nusbaum C."/>
            <person name="Puiu D."/>
            <person name="Romero-Severson J."/>
            <person name="Severson D.W."/>
            <person name="Shumway M."/>
            <person name="Sisk P."/>
            <person name="Stolte C."/>
            <person name="Zeng Q."/>
            <person name="Eisenstadt E."/>
            <person name="Fraser-Liggett C."/>
            <person name="Strausberg R."/>
            <person name="Galagan J."/>
            <person name="Birren B."/>
            <person name="Collins F.H."/>
        </authorList>
    </citation>
    <scope>NUCLEOTIDE SEQUENCE [LARGE SCALE GENOMIC DNA]</scope>
    <source>
        <strain evidence="1">JHB</strain>
    </source>
</reference>
<evidence type="ECO:0000313" key="1">
    <source>
        <dbReference type="EMBL" id="EDS35248.1"/>
    </source>
</evidence>
<dbReference type="KEGG" id="cqu:CpipJ_CPIJ002247"/>
<sequence>MACGVDSVGSAHILDAPLPGSGFNVPTVIAGKPKPLLEGKGPHEIYDLASQVTDEDYDILKTIFKMNTMDANDPRECPARLHPGYNPAAVTIVPISGWHGDNMLGPSTKMY</sequence>